<dbReference type="SMART" id="SM00175">
    <property type="entry name" value="RAB"/>
    <property type="match status" value="1"/>
</dbReference>
<evidence type="ECO:0000256" key="1">
    <source>
        <dbReference type="ARBA" id="ARBA00022741"/>
    </source>
</evidence>
<organism evidence="2 3">
    <name type="scientific">Aliikangiella marina</name>
    <dbReference type="NCBI Taxonomy" id="1712262"/>
    <lineage>
        <taxon>Bacteria</taxon>
        <taxon>Pseudomonadati</taxon>
        <taxon>Pseudomonadota</taxon>
        <taxon>Gammaproteobacteria</taxon>
        <taxon>Oceanospirillales</taxon>
        <taxon>Pleioneaceae</taxon>
        <taxon>Aliikangiella</taxon>
    </lineage>
</organism>
<dbReference type="OrthoDB" id="7957980at2"/>
<dbReference type="InterPro" id="IPR027417">
    <property type="entry name" value="P-loop_NTPase"/>
</dbReference>
<dbReference type="PROSITE" id="PS51419">
    <property type="entry name" value="RAB"/>
    <property type="match status" value="1"/>
</dbReference>
<gene>
    <name evidence="2" type="ORF">FLL45_04840</name>
</gene>
<evidence type="ECO:0000313" key="3">
    <source>
        <dbReference type="Proteomes" id="UP000317839"/>
    </source>
</evidence>
<reference evidence="2 3" key="1">
    <citation type="submission" date="2019-06" db="EMBL/GenBank/DDBJ databases">
        <title>Draft genome of Aliikangiella marina GYP-15.</title>
        <authorList>
            <person name="Wang G."/>
        </authorList>
    </citation>
    <scope>NUCLEOTIDE SEQUENCE [LARGE SCALE GENOMIC DNA]</scope>
    <source>
        <strain evidence="2 3">GYP-15</strain>
    </source>
</reference>
<dbReference type="AlphaFoldDB" id="A0A545TJ83"/>
<evidence type="ECO:0000313" key="2">
    <source>
        <dbReference type="EMBL" id="TQV77275.1"/>
    </source>
</evidence>
<protein>
    <submittedName>
        <fullName evidence="2">GTP-binding protein</fullName>
    </submittedName>
</protein>
<proteinExistence type="predicted"/>
<dbReference type="Pfam" id="PF00071">
    <property type="entry name" value="Ras"/>
    <property type="match status" value="1"/>
</dbReference>
<dbReference type="SUPFAM" id="SSF52540">
    <property type="entry name" value="P-loop containing nucleoside triphosphate hydrolases"/>
    <property type="match status" value="1"/>
</dbReference>
<name>A0A545TJ83_9GAMM</name>
<dbReference type="InterPro" id="IPR001806">
    <property type="entry name" value="Small_GTPase"/>
</dbReference>
<dbReference type="NCBIfam" id="TIGR00231">
    <property type="entry name" value="small_GTP"/>
    <property type="match status" value="1"/>
</dbReference>
<dbReference type="Proteomes" id="UP000317839">
    <property type="component" value="Unassembled WGS sequence"/>
</dbReference>
<dbReference type="SMART" id="SM00173">
    <property type="entry name" value="RAS"/>
    <property type="match status" value="1"/>
</dbReference>
<dbReference type="InterPro" id="IPR005225">
    <property type="entry name" value="Small_GTP-bd"/>
</dbReference>
<dbReference type="EMBL" id="VIKR01000001">
    <property type="protein sequence ID" value="TQV77275.1"/>
    <property type="molecule type" value="Genomic_DNA"/>
</dbReference>
<keyword evidence="3" id="KW-1185">Reference proteome</keyword>
<keyword evidence="1" id="KW-0547">Nucleotide-binding</keyword>
<dbReference type="GO" id="GO:0005525">
    <property type="term" value="F:GTP binding"/>
    <property type="evidence" value="ECO:0007669"/>
    <property type="project" value="InterPro"/>
</dbReference>
<dbReference type="PRINTS" id="PR00449">
    <property type="entry name" value="RASTRNSFRMNG"/>
</dbReference>
<dbReference type="GO" id="GO:0003924">
    <property type="term" value="F:GTPase activity"/>
    <property type="evidence" value="ECO:0007669"/>
    <property type="project" value="InterPro"/>
</dbReference>
<dbReference type="Gene3D" id="3.40.50.300">
    <property type="entry name" value="P-loop containing nucleotide triphosphate hydrolases"/>
    <property type="match status" value="1"/>
</dbReference>
<sequence>MISRKICMLGSFAVGKTSLVKRFVESIFSEKYKTTIGVQISKKVVTLTAADVQLLIWDIEGADDFIKMKTRYLSGAAGCILVVDGTRPNTAKTANELVELMQQELGDKPFVFLINKHDLLHEWRIDDAQLKLWQANGWAPIFTSAKTGENVELAFHQLAERTLKESVKPT</sequence>
<comment type="caution">
    <text evidence="2">The sequence shown here is derived from an EMBL/GenBank/DDBJ whole genome shotgun (WGS) entry which is preliminary data.</text>
</comment>
<dbReference type="PANTHER" id="PTHR47978">
    <property type="match status" value="1"/>
</dbReference>
<accession>A0A545TJ83</accession>
<dbReference type="RefSeq" id="WP_142940848.1">
    <property type="nucleotide sequence ID" value="NZ_VIKR01000001.1"/>
</dbReference>
<dbReference type="CDD" id="cd00154">
    <property type="entry name" value="Rab"/>
    <property type="match status" value="1"/>
</dbReference>